<accession>K4R7K4</accession>
<dbReference type="Proteomes" id="UP000008043">
    <property type="component" value="Chromosome"/>
</dbReference>
<dbReference type="PATRIC" id="fig|1214101.3.peg.7979"/>
<keyword evidence="3" id="KW-1185">Reference proteome</keyword>
<dbReference type="Gene3D" id="3.40.50.720">
    <property type="entry name" value="NAD(P)-binding Rossmann-like Domain"/>
    <property type="match status" value="1"/>
</dbReference>
<dbReference type="EMBL" id="HE971709">
    <property type="protein sequence ID" value="CCK32261.1"/>
    <property type="molecule type" value="Genomic_DNA"/>
</dbReference>
<name>K4R7K4_STRDJ</name>
<sequence length="357" mass="37774">MGERLAAHPACLTLRRMTTGDAHGRVLVIGGYGAVGTAVASRLAEFLPGRVVPAGRDEMRARRLGGVRVDVGDPDGFRRVLDKLADVRAVVLCVEPEDASLAEVCLERGIHLVDVGASRDLLDAVADLDDVAAGAGATAVLSVGVAPGLTNLLAQRAHEAVGGAERLDLTVLLGSGERHGTDAVRWTVEGLAEPVTAVPRQVFLPGHGTHRAHPFPFSDQHTLRRTLGVPEATTRLCLDSRPLTAALFSLRRTGLLRGARRAPVRHALTGAFSRVHLGGDAFAVRADAVRADRHAAFALTGREQSRVTGLVAAEVTRELLTGHLPAGVHHIEQLPALSDLPERLARDGVTVSRRARP</sequence>
<dbReference type="PANTHER" id="PTHR43796:SF2">
    <property type="entry name" value="CARBOXYNORSPERMIDINE SYNTHASE"/>
    <property type="match status" value="1"/>
</dbReference>
<dbReference type="AlphaFoldDB" id="K4R7K4"/>
<evidence type="ECO:0000313" key="3">
    <source>
        <dbReference type="Proteomes" id="UP000008043"/>
    </source>
</evidence>
<dbReference type="STRING" id="1214101.BN159_7882"/>
<feature type="domain" description="Saccharopine dehydrogenase NADP binding" evidence="1">
    <location>
        <begin position="26"/>
        <end position="140"/>
    </location>
</feature>
<dbReference type="eggNOG" id="COG1748">
    <property type="taxonomic scope" value="Bacteria"/>
</dbReference>
<dbReference type="Pfam" id="PF03435">
    <property type="entry name" value="Sacchrp_dh_NADP"/>
    <property type="match status" value="1"/>
</dbReference>
<evidence type="ECO:0000259" key="1">
    <source>
        <dbReference type="Pfam" id="PF03435"/>
    </source>
</evidence>
<dbReference type="InterPro" id="IPR036291">
    <property type="entry name" value="NAD(P)-bd_dom_sf"/>
</dbReference>
<organism evidence="2 3">
    <name type="scientific">Streptomyces davaonensis (strain DSM 101723 / JCM 4913 / KCC S-0913 / 768)</name>
    <dbReference type="NCBI Taxonomy" id="1214101"/>
    <lineage>
        <taxon>Bacteria</taxon>
        <taxon>Bacillati</taxon>
        <taxon>Actinomycetota</taxon>
        <taxon>Actinomycetes</taxon>
        <taxon>Kitasatosporales</taxon>
        <taxon>Streptomycetaceae</taxon>
        <taxon>Streptomyces</taxon>
    </lineage>
</organism>
<dbReference type="HOGENOM" id="CLU_065081_1_0_11"/>
<reference evidence="2 3" key="1">
    <citation type="journal article" date="2012" name="J. Bacteriol.">
        <title>Genome sequence of the bacterium Streptomyces davawensis JCM 4913 and heterologous production of the unique antibiotic roseoflavin.</title>
        <authorList>
            <person name="Jankowitsch F."/>
            <person name="Schwarz J."/>
            <person name="Ruckert C."/>
            <person name="Gust B."/>
            <person name="Szczepanowski R."/>
            <person name="Blom J."/>
            <person name="Pelzer S."/>
            <person name="Kalinowski J."/>
            <person name="Mack M."/>
        </authorList>
    </citation>
    <scope>NUCLEOTIDE SEQUENCE [LARGE SCALE GENOMIC DNA]</scope>
    <source>
        <strain evidence="3">DSM 101723 / JCM 4913 / KCC S-0913 / 768</strain>
    </source>
</reference>
<dbReference type="InterPro" id="IPR005097">
    <property type="entry name" value="Sacchrp_dh_NADP-bd"/>
</dbReference>
<proteinExistence type="predicted"/>
<gene>
    <name evidence="2" type="ORF">BN159_7882</name>
</gene>
<dbReference type="KEGG" id="sdv:BN159_7882"/>
<dbReference type="PANTHER" id="PTHR43796">
    <property type="entry name" value="CARBOXYNORSPERMIDINE SYNTHASE"/>
    <property type="match status" value="1"/>
</dbReference>
<dbReference type="SUPFAM" id="SSF51735">
    <property type="entry name" value="NAD(P)-binding Rossmann-fold domains"/>
    <property type="match status" value="1"/>
</dbReference>
<evidence type="ECO:0000313" key="2">
    <source>
        <dbReference type="EMBL" id="CCK32261.1"/>
    </source>
</evidence>
<protein>
    <recommendedName>
        <fullName evidence="1">Saccharopine dehydrogenase NADP binding domain-containing protein</fullName>
    </recommendedName>
</protein>